<feature type="non-terminal residue" evidence="3">
    <location>
        <position position="495"/>
    </location>
</feature>
<protein>
    <recommendedName>
        <fullName evidence="2">Transglutaminase-like domain-containing protein</fullName>
    </recommendedName>
</protein>
<reference evidence="3" key="1">
    <citation type="submission" date="2021-02" db="EMBL/GenBank/DDBJ databases">
        <authorList>
            <person name="Dougan E. K."/>
            <person name="Rhodes N."/>
            <person name="Thang M."/>
            <person name="Chan C."/>
        </authorList>
    </citation>
    <scope>NUCLEOTIDE SEQUENCE</scope>
</reference>
<gene>
    <name evidence="3" type="ORF">PGLA1383_LOCUS28840</name>
</gene>
<name>A0A813FEY6_POLGL</name>
<feature type="region of interest" description="Disordered" evidence="1">
    <location>
        <begin position="471"/>
        <end position="495"/>
    </location>
</feature>
<dbReference type="Proteomes" id="UP000654075">
    <property type="component" value="Unassembled WGS sequence"/>
</dbReference>
<evidence type="ECO:0000313" key="3">
    <source>
        <dbReference type="EMBL" id="CAE8611030.1"/>
    </source>
</evidence>
<organism evidence="3 4">
    <name type="scientific">Polarella glacialis</name>
    <name type="common">Dinoflagellate</name>
    <dbReference type="NCBI Taxonomy" id="89957"/>
    <lineage>
        <taxon>Eukaryota</taxon>
        <taxon>Sar</taxon>
        <taxon>Alveolata</taxon>
        <taxon>Dinophyceae</taxon>
        <taxon>Suessiales</taxon>
        <taxon>Suessiaceae</taxon>
        <taxon>Polarella</taxon>
    </lineage>
</organism>
<dbReference type="Gene3D" id="3.10.620.30">
    <property type="match status" value="1"/>
</dbReference>
<dbReference type="OrthoDB" id="6612291at2759"/>
<dbReference type="AlphaFoldDB" id="A0A813FEY6"/>
<evidence type="ECO:0000259" key="2">
    <source>
        <dbReference type="SMART" id="SM00460"/>
    </source>
</evidence>
<evidence type="ECO:0000313" key="4">
    <source>
        <dbReference type="Proteomes" id="UP000654075"/>
    </source>
</evidence>
<dbReference type="SMART" id="SM00460">
    <property type="entry name" value="TGc"/>
    <property type="match status" value="1"/>
</dbReference>
<dbReference type="SUPFAM" id="SSF54001">
    <property type="entry name" value="Cysteine proteinases"/>
    <property type="match status" value="1"/>
</dbReference>
<evidence type="ECO:0000256" key="1">
    <source>
        <dbReference type="SAM" id="MobiDB-lite"/>
    </source>
</evidence>
<dbReference type="EMBL" id="CAJNNV010024888">
    <property type="protein sequence ID" value="CAE8611030.1"/>
    <property type="molecule type" value="Genomic_DNA"/>
</dbReference>
<dbReference type="Pfam" id="PF01841">
    <property type="entry name" value="Transglut_core"/>
    <property type="match status" value="1"/>
</dbReference>
<accession>A0A813FEY6</accession>
<keyword evidence="4" id="KW-1185">Reference proteome</keyword>
<comment type="caution">
    <text evidence="3">The sequence shown here is derived from an EMBL/GenBank/DDBJ whole genome shotgun (WGS) entry which is preliminary data.</text>
</comment>
<dbReference type="InterPro" id="IPR002931">
    <property type="entry name" value="Transglutaminase-like"/>
</dbReference>
<dbReference type="InterPro" id="IPR038765">
    <property type="entry name" value="Papain-like_cys_pep_sf"/>
</dbReference>
<feature type="domain" description="Transglutaminase-like" evidence="2">
    <location>
        <begin position="359"/>
        <end position="412"/>
    </location>
</feature>
<sequence>MQPASQEHALLCSYISTSHTHTHTHATYSSAPSYAAARTQSTTLCQLCAMLTSHGENGQLRWQQSQVRPNCRQRRPRRREVLTASGAAFALLLRSAWPLAVPSSPPGYSLVLPLLPADLLLVESSRGTGGARCMAIALVGEPGCPSTVAALSEDLALWGCPSPDPAGEVLAHRSGGPLVVKGRRTLGFRHVRARLLKVWDRGELLVSCYTALRWLRTGLRPSRHELSEPPKAADVANGLQRMAERPSSEASDEELCEWVGSEYGTEGRRRLMSAAFSEEKEEFALKELRAFFTWFRERFPYYRGACDGCGSEDTHFLGVVRPSETERAEGGAAVSELYACAACGNKTTLFPRFRRVRPVLRSHRGRCGEYAWMAVRLLEALGYQARWVDNHSGHVWAEVRVAGRWVHVDPCEAAVDMPLLYAEQWGNCPRHVLAYDGAAVEVVTDRYRPPGADEVPEATRKAVDGAVAGALSTASAKEPGSKPPGATAVLSQAEG</sequence>
<proteinExistence type="predicted"/>